<dbReference type="InParanoid" id="A0A317ZLK7"/>
<evidence type="ECO:0000313" key="2">
    <source>
        <dbReference type="Proteomes" id="UP000247099"/>
    </source>
</evidence>
<evidence type="ECO:0000313" key="1">
    <source>
        <dbReference type="EMBL" id="PXA05057.1"/>
    </source>
</evidence>
<name>A0A317ZLK7_9BACT</name>
<organism evidence="1 2">
    <name type="scientific">Coraliomargarita sinensis</name>
    <dbReference type="NCBI Taxonomy" id="2174842"/>
    <lineage>
        <taxon>Bacteria</taxon>
        <taxon>Pseudomonadati</taxon>
        <taxon>Verrucomicrobiota</taxon>
        <taxon>Opitutia</taxon>
        <taxon>Puniceicoccales</taxon>
        <taxon>Coraliomargaritaceae</taxon>
        <taxon>Coraliomargarita</taxon>
    </lineage>
</organism>
<comment type="caution">
    <text evidence="1">The sequence shown here is derived from an EMBL/GenBank/DDBJ whole genome shotgun (WGS) entry which is preliminary data.</text>
</comment>
<dbReference type="AlphaFoldDB" id="A0A317ZLK7"/>
<dbReference type="EMBL" id="QHJQ01000002">
    <property type="protein sequence ID" value="PXA05057.1"/>
    <property type="molecule type" value="Genomic_DNA"/>
</dbReference>
<proteinExistence type="predicted"/>
<reference evidence="1 2" key="1">
    <citation type="submission" date="2018-05" db="EMBL/GenBank/DDBJ databases">
        <title>Coraliomargarita sinensis sp. nov., isolated from a marine solar saltern.</title>
        <authorList>
            <person name="Zhou L.Y."/>
        </authorList>
    </citation>
    <scope>NUCLEOTIDE SEQUENCE [LARGE SCALE GENOMIC DNA]</scope>
    <source>
        <strain evidence="1 2">WN38</strain>
    </source>
</reference>
<protein>
    <submittedName>
        <fullName evidence="1">Uncharacterized protein</fullName>
    </submittedName>
</protein>
<gene>
    <name evidence="1" type="ORF">DDZ13_03575</name>
</gene>
<dbReference type="Proteomes" id="UP000247099">
    <property type="component" value="Unassembled WGS sequence"/>
</dbReference>
<sequence length="65" mass="7385">MPTNYYGSKTKHDILGTIPFGANKLNLDFVLLIEAYFRKEIPDHFFKIAPDQAEAMRIAKSLRGA</sequence>
<keyword evidence="2" id="KW-1185">Reference proteome</keyword>
<accession>A0A317ZLK7</accession>